<keyword evidence="2" id="KW-1185">Reference proteome</keyword>
<evidence type="ECO:0000313" key="1">
    <source>
        <dbReference type="EMBL" id="MTV41673.1"/>
    </source>
</evidence>
<protein>
    <submittedName>
        <fullName evidence="1">Uncharacterized protein</fullName>
    </submittedName>
</protein>
<comment type="caution">
    <text evidence="1">The sequence shown here is derived from an EMBL/GenBank/DDBJ whole genome shotgun (WGS) entry which is preliminary data.</text>
</comment>
<evidence type="ECO:0000313" key="2">
    <source>
        <dbReference type="Proteomes" id="UP000475582"/>
    </source>
</evidence>
<proteinExistence type="predicted"/>
<dbReference type="EMBL" id="WNKY01000064">
    <property type="protein sequence ID" value="MTV41673.1"/>
    <property type="molecule type" value="Genomic_DNA"/>
</dbReference>
<organism evidence="1 2">
    <name type="scientific">Duganella radicis</name>
    <dbReference type="NCBI Taxonomy" id="551988"/>
    <lineage>
        <taxon>Bacteria</taxon>
        <taxon>Pseudomonadati</taxon>
        <taxon>Pseudomonadota</taxon>
        <taxon>Betaproteobacteria</taxon>
        <taxon>Burkholderiales</taxon>
        <taxon>Oxalobacteraceae</taxon>
        <taxon>Telluria group</taxon>
        <taxon>Duganella</taxon>
    </lineage>
</organism>
<dbReference type="RefSeq" id="WP_155468029.1">
    <property type="nucleotide sequence ID" value="NZ_WNKY01000064.1"/>
</dbReference>
<sequence>MPRNEAARVDLGEAASFQLWLQIINLSPFAVELDRAEFEFSYAGASMKASVLRKQKFAPGEIAILQISNPISDGFANQILRNRKVSALDLDGALSGHIEFNCKLHPFPRQVQHLAGIRPRVVNENYRSLA</sequence>
<dbReference type="Proteomes" id="UP000475582">
    <property type="component" value="Unassembled WGS sequence"/>
</dbReference>
<gene>
    <name evidence="1" type="ORF">GM676_29390</name>
</gene>
<name>A0A6L6PRF6_9BURK</name>
<dbReference type="AlphaFoldDB" id="A0A6L6PRF6"/>
<dbReference type="OrthoDB" id="9182672at2"/>
<accession>A0A6L6PRF6</accession>
<reference evidence="1 2" key="1">
    <citation type="submission" date="2019-11" db="EMBL/GenBank/DDBJ databases">
        <title>Type strains purchased from KCTC, JCM and DSMZ.</title>
        <authorList>
            <person name="Lu H."/>
        </authorList>
    </citation>
    <scope>NUCLEOTIDE SEQUENCE [LARGE SCALE GENOMIC DNA]</scope>
    <source>
        <strain evidence="1 2">KCTC 22382</strain>
    </source>
</reference>